<evidence type="ECO:0000256" key="1">
    <source>
        <dbReference type="SAM" id="MobiDB-lite"/>
    </source>
</evidence>
<dbReference type="EMBL" id="CP001298">
    <property type="protein sequence ID" value="ACK84161.1"/>
    <property type="molecule type" value="Genomic_DNA"/>
</dbReference>
<protein>
    <submittedName>
        <fullName evidence="2">Uncharacterized protein</fullName>
    </submittedName>
</protein>
<sequence length="87" mass="9824">MRRASKQPEGGRGANLQTYSLAPDGEPDAFRVLIDREMVGRVISCVEHPGLWRIEDQNGRFMGRAGMREQGAEFLAAWFLANDQDWS</sequence>
<dbReference type="HOGENOM" id="CLU_201816_0_0_5"/>
<dbReference type="Proteomes" id="UP000002385">
    <property type="component" value="Chromosome"/>
</dbReference>
<gene>
    <name evidence="2" type="ordered locus">Mchl_3326</name>
</gene>
<reference evidence="3" key="1">
    <citation type="submission" date="2008-12" db="EMBL/GenBank/DDBJ databases">
        <title>Complete sequence of chromosome of Methylobacterium chloromethanicum CM4.</title>
        <authorList>
            <consortium name="US DOE Joint Genome Institute"/>
            <person name="Lucas S."/>
            <person name="Copeland A."/>
            <person name="Lapidus A."/>
            <person name="Glavina del Rio T."/>
            <person name="Dalin E."/>
            <person name="Tice H."/>
            <person name="Bruce D."/>
            <person name="Goodwin L."/>
            <person name="Pitluck S."/>
            <person name="Chertkov O."/>
            <person name="Brettin T."/>
            <person name="Detter J.C."/>
            <person name="Han C."/>
            <person name="Larimer F."/>
            <person name="Land M."/>
            <person name="Hauser L."/>
            <person name="Kyrpides N."/>
            <person name="Mikhailova N."/>
            <person name="Marx C."/>
            <person name="Richardson P."/>
        </authorList>
    </citation>
    <scope>NUCLEOTIDE SEQUENCE [LARGE SCALE GENOMIC DNA]</scope>
    <source>
        <strain evidence="3">CM4 / NCIMB 13688</strain>
    </source>
</reference>
<evidence type="ECO:0000313" key="2">
    <source>
        <dbReference type="EMBL" id="ACK84161.1"/>
    </source>
</evidence>
<feature type="region of interest" description="Disordered" evidence="1">
    <location>
        <begin position="1"/>
        <end position="25"/>
    </location>
</feature>
<evidence type="ECO:0000313" key="3">
    <source>
        <dbReference type="Proteomes" id="UP000002385"/>
    </source>
</evidence>
<reference evidence="2 3" key="2">
    <citation type="journal article" date="2012" name="J. Bacteriol.">
        <title>Complete genome sequences of six strains of the genus Methylobacterium.</title>
        <authorList>
            <person name="Marx C.J."/>
            <person name="Bringel F."/>
            <person name="Chistoserdova L."/>
            <person name="Moulin L."/>
            <person name="Farhan Ul Haque M."/>
            <person name="Fleischman D.E."/>
            <person name="Gruffaz C."/>
            <person name="Jourand P."/>
            <person name="Knief C."/>
            <person name="Lee M.C."/>
            <person name="Muller E.E."/>
            <person name="Nadalig T."/>
            <person name="Peyraud R."/>
            <person name="Roselli S."/>
            <person name="Russ L."/>
            <person name="Goodwin L.A."/>
            <person name="Ivanova N."/>
            <person name="Kyrpides N."/>
            <person name="Lajus A."/>
            <person name="Land M.L."/>
            <person name="Medigue C."/>
            <person name="Mikhailova N."/>
            <person name="Nolan M."/>
            <person name="Woyke T."/>
            <person name="Stolyar S."/>
            <person name="Vorholt J.A."/>
            <person name="Vuilleumier S."/>
        </authorList>
    </citation>
    <scope>NUCLEOTIDE SEQUENCE [LARGE SCALE GENOMIC DNA]</scope>
    <source>
        <strain evidence="3">CM4 / NCIMB 13688</strain>
    </source>
</reference>
<name>B7KTV1_METC4</name>
<proteinExistence type="predicted"/>
<dbReference type="AlphaFoldDB" id="B7KTV1"/>
<accession>B7KTV1</accession>
<organism evidence="2 3">
    <name type="scientific">Methylorubrum extorquens (strain CM4 / NCIMB 13688)</name>
    <name type="common">Methylobacterium extorquens</name>
    <dbReference type="NCBI Taxonomy" id="440085"/>
    <lineage>
        <taxon>Bacteria</taxon>
        <taxon>Pseudomonadati</taxon>
        <taxon>Pseudomonadota</taxon>
        <taxon>Alphaproteobacteria</taxon>
        <taxon>Hyphomicrobiales</taxon>
        <taxon>Methylobacteriaceae</taxon>
        <taxon>Methylorubrum</taxon>
    </lineage>
</organism>
<dbReference type="KEGG" id="mch:Mchl_3326"/>